<name>A0ABR5SFX5_9BACT</name>
<organism evidence="2 3">
    <name type="scientific">Candidatus Magnetominusculus xianensis</name>
    <dbReference type="NCBI Taxonomy" id="1748249"/>
    <lineage>
        <taxon>Bacteria</taxon>
        <taxon>Pseudomonadati</taxon>
        <taxon>Nitrospirota</taxon>
        <taxon>Nitrospiria</taxon>
        <taxon>Nitrospirales</taxon>
        <taxon>Nitrospiraceae</taxon>
        <taxon>Candidatus Magnetominusculus</taxon>
    </lineage>
</organism>
<comment type="caution">
    <text evidence="2">The sequence shown here is derived from an EMBL/GenBank/DDBJ whole genome shotgun (WGS) entry which is preliminary data.</text>
</comment>
<evidence type="ECO:0000256" key="1">
    <source>
        <dbReference type="SAM" id="MobiDB-lite"/>
    </source>
</evidence>
<proteinExistence type="predicted"/>
<dbReference type="EMBL" id="LNQR01000111">
    <property type="protein sequence ID" value="KWT78813.1"/>
    <property type="molecule type" value="Genomic_DNA"/>
</dbReference>
<gene>
    <name evidence="2" type="ORF">ASN18_2802</name>
</gene>
<reference evidence="2 3" key="1">
    <citation type="submission" date="2015-11" db="EMBL/GenBank/DDBJ databases">
        <authorList>
            <person name="Lin W."/>
        </authorList>
    </citation>
    <scope>NUCLEOTIDE SEQUENCE [LARGE SCALE GENOMIC DNA]</scope>
    <source>
        <strain evidence="2 3">HCH-1</strain>
    </source>
</reference>
<sequence length="318" mass="33740">MQGTDVSGHVVGVAGFIEARFVETDGKRLQGFGPGELRGQGRDRGGVDAATQQHPQRDIRHQASFHRQGEEFPQLLPPLLDRVGGESVEGVQDELPVTMLRGGRLVQVVQQVATGGELVDVVKDGGRGRNVTIGEIFVQTGWGNGGPDVGMSQQGRELGGEGEQMSVRMIIQRFFSESVPGEKQFSPSGVVQGEGPHAIELFRQGGLPLLVTMEQDLGVGVVGLKAVARPGECGAQLRMVVDLPVEDHPYGAVGGPHGLGPPRQVDDGESAMPQINPFFLVPPCSLGIGSPVQQGLHHGDQVFLVSGSDKTRYAAHFC</sequence>
<evidence type="ECO:0000313" key="3">
    <source>
        <dbReference type="Proteomes" id="UP000060487"/>
    </source>
</evidence>
<protein>
    <submittedName>
        <fullName evidence="2">Uncharacterized protein</fullName>
    </submittedName>
</protein>
<dbReference type="Proteomes" id="UP000060487">
    <property type="component" value="Unassembled WGS sequence"/>
</dbReference>
<keyword evidence="3" id="KW-1185">Reference proteome</keyword>
<evidence type="ECO:0000313" key="2">
    <source>
        <dbReference type="EMBL" id="KWT78813.1"/>
    </source>
</evidence>
<feature type="region of interest" description="Disordered" evidence="1">
    <location>
        <begin position="28"/>
        <end position="56"/>
    </location>
</feature>
<accession>A0ABR5SFX5</accession>